<name>A0A975DIE5_9GAMM</name>
<sequence>MNDFEKQLAQAYLKEKQKVDTDKAALKRAIRRKHVDDRRETQQLLNYLRWIAAGFALTCFGYFSLHVTDPVSSLTSVDTIEVEADVEVHEVINGEYRRYIAKQKQQLDDAYQARVKPPSSAINAENVVLVKVLKQDAQAWLVETCEQQTRLMLKMSVLNSLEQSTPNLGETLLAIRENERGEIIQIFTPNISSS</sequence>
<dbReference type="RefSeq" id="WP_208843973.1">
    <property type="nucleotide sequence ID" value="NZ_CP072133.1"/>
</dbReference>
<accession>A0A975DIE5</accession>
<dbReference type="AlphaFoldDB" id="A0A975DIE5"/>
<organism evidence="1 2">
    <name type="scientific">Pseudoalteromonas xiamenensis</name>
    <dbReference type="NCBI Taxonomy" id="882626"/>
    <lineage>
        <taxon>Bacteria</taxon>
        <taxon>Pseudomonadati</taxon>
        <taxon>Pseudomonadota</taxon>
        <taxon>Gammaproteobacteria</taxon>
        <taxon>Alteromonadales</taxon>
        <taxon>Pseudoalteromonadaceae</taxon>
        <taxon>Pseudoalteromonas</taxon>
    </lineage>
</organism>
<gene>
    <name evidence="1" type="ORF">J5O05_05700</name>
</gene>
<proteinExistence type="predicted"/>
<dbReference type="EMBL" id="CP072133">
    <property type="protein sequence ID" value="QTH72348.1"/>
    <property type="molecule type" value="Genomic_DNA"/>
</dbReference>
<evidence type="ECO:0000313" key="1">
    <source>
        <dbReference type="EMBL" id="QTH72348.1"/>
    </source>
</evidence>
<evidence type="ECO:0000313" key="2">
    <source>
        <dbReference type="Proteomes" id="UP000664904"/>
    </source>
</evidence>
<reference evidence="1" key="1">
    <citation type="submission" date="2021-03" db="EMBL/GenBank/DDBJ databases">
        <title>Complete Genome of Pseudoalteromonas xiamenensis STKMTI.2, a new potential marine bacterium producing anti-Vibrio compounds.</title>
        <authorList>
            <person name="Handayani D.P."/>
            <person name="Isnansetyo A."/>
            <person name="Istiqomah I."/>
            <person name="Jumina J."/>
        </authorList>
    </citation>
    <scope>NUCLEOTIDE SEQUENCE</scope>
    <source>
        <strain evidence="1">STKMTI.2</strain>
    </source>
</reference>
<keyword evidence="2" id="KW-1185">Reference proteome</keyword>
<protein>
    <submittedName>
        <fullName evidence="1">Uncharacterized protein</fullName>
    </submittedName>
</protein>
<dbReference type="Proteomes" id="UP000664904">
    <property type="component" value="Chromosome"/>
</dbReference>
<dbReference type="KEGG" id="pxi:J5O05_05700"/>